<dbReference type="Proteomes" id="UP000189796">
    <property type="component" value="Chromosome I"/>
</dbReference>
<evidence type="ECO:0000313" key="2">
    <source>
        <dbReference type="Proteomes" id="UP000189796"/>
    </source>
</evidence>
<dbReference type="EMBL" id="LT670817">
    <property type="protein sequence ID" value="SHH69278.1"/>
    <property type="molecule type" value="Genomic_DNA"/>
</dbReference>
<dbReference type="AlphaFoldDB" id="A0A1M5V2F5"/>
<accession>A0A1M5V2F5</accession>
<name>A0A1M5V2F5_9BRAD</name>
<reference evidence="1 2" key="1">
    <citation type="submission" date="2016-11" db="EMBL/GenBank/DDBJ databases">
        <authorList>
            <person name="Jaros S."/>
            <person name="Januszkiewicz K."/>
            <person name="Wedrychowicz H."/>
        </authorList>
    </citation>
    <scope>NUCLEOTIDE SEQUENCE [LARGE SCALE GENOMIC DNA]</scope>
    <source>
        <strain evidence="1 2">GAS138</strain>
    </source>
</reference>
<evidence type="ECO:0000313" key="1">
    <source>
        <dbReference type="EMBL" id="SHH69278.1"/>
    </source>
</evidence>
<sequence>MDCDHPKVNGSVFGMHDWPDSLRGQATMYRRLADEADDPFVKNELLELASVCEEVADNIENHLTGESAEPNIFGSSSN</sequence>
<protein>
    <submittedName>
        <fullName evidence="1">Uncharacterized protein</fullName>
    </submittedName>
</protein>
<organism evidence="1 2">
    <name type="scientific">Bradyrhizobium erythrophlei</name>
    <dbReference type="NCBI Taxonomy" id="1437360"/>
    <lineage>
        <taxon>Bacteria</taxon>
        <taxon>Pseudomonadati</taxon>
        <taxon>Pseudomonadota</taxon>
        <taxon>Alphaproteobacteria</taxon>
        <taxon>Hyphomicrobiales</taxon>
        <taxon>Nitrobacteraceae</taxon>
        <taxon>Bradyrhizobium</taxon>
    </lineage>
</organism>
<proteinExistence type="predicted"/>
<gene>
    <name evidence="1" type="ORF">SAMN05443248_5717</name>
</gene>